<accession>M1CT59</accession>
<sequence>MGEEKEDVKAGSENNSRKGECQIRREKERGEKKSVGVVGKEKNFKGRGEK</sequence>
<evidence type="ECO:0000256" key="1">
    <source>
        <dbReference type="SAM" id="MobiDB-lite"/>
    </source>
</evidence>
<reference evidence="2" key="2">
    <citation type="submission" date="2015-06" db="UniProtKB">
        <authorList>
            <consortium name="EnsemblPlants"/>
        </authorList>
    </citation>
    <scope>IDENTIFICATION</scope>
    <source>
        <strain evidence="2">DM1-3 516 R44</strain>
    </source>
</reference>
<name>M1CT59_SOLTU</name>
<evidence type="ECO:0000313" key="3">
    <source>
        <dbReference type="Proteomes" id="UP000011115"/>
    </source>
</evidence>
<dbReference type="HOGENOM" id="CLU_3128065_0_0_1"/>
<dbReference type="AlphaFoldDB" id="M1CT59"/>
<dbReference type="Gramene" id="PGSC0003DMT400074109">
    <property type="protein sequence ID" value="PGSC0003DMT400074109"/>
    <property type="gene ID" value="PGSC0003DMG400028805"/>
</dbReference>
<reference evidence="3" key="1">
    <citation type="journal article" date="2011" name="Nature">
        <title>Genome sequence and analysis of the tuber crop potato.</title>
        <authorList>
            <consortium name="The Potato Genome Sequencing Consortium"/>
        </authorList>
    </citation>
    <scope>NUCLEOTIDE SEQUENCE [LARGE SCALE GENOMIC DNA]</scope>
    <source>
        <strain evidence="3">cv. DM1-3 516 R44</strain>
    </source>
</reference>
<feature type="region of interest" description="Disordered" evidence="1">
    <location>
        <begin position="1"/>
        <end position="50"/>
    </location>
</feature>
<dbReference type="Proteomes" id="UP000011115">
    <property type="component" value="Unassembled WGS sequence"/>
</dbReference>
<protein>
    <submittedName>
        <fullName evidence="2">Uncharacterized protein</fullName>
    </submittedName>
</protein>
<keyword evidence="3" id="KW-1185">Reference proteome</keyword>
<organism evidence="2 3">
    <name type="scientific">Solanum tuberosum</name>
    <name type="common">Potato</name>
    <dbReference type="NCBI Taxonomy" id="4113"/>
    <lineage>
        <taxon>Eukaryota</taxon>
        <taxon>Viridiplantae</taxon>
        <taxon>Streptophyta</taxon>
        <taxon>Embryophyta</taxon>
        <taxon>Tracheophyta</taxon>
        <taxon>Spermatophyta</taxon>
        <taxon>Magnoliopsida</taxon>
        <taxon>eudicotyledons</taxon>
        <taxon>Gunneridae</taxon>
        <taxon>Pentapetalae</taxon>
        <taxon>asterids</taxon>
        <taxon>lamiids</taxon>
        <taxon>Solanales</taxon>
        <taxon>Solanaceae</taxon>
        <taxon>Solanoideae</taxon>
        <taxon>Solaneae</taxon>
        <taxon>Solanum</taxon>
    </lineage>
</organism>
<dbReference type="EnsemblPlants" id="PGSC0003DMT400074109">
    <property type="protein sequence ID" value="PGSC0003DMT400074109"/>
    <property type="gene ID" value="PGSC0003DMG400028805"/>
</dbReference>
<dbReference type="InParanoid" id="M1CT59"/>
<evidence type="ECO:0000313" key="2">
    <source>
        <dbReference type="EnsemblPlants" id="PGSC0003DMT400074109"/>
    </source>
</evidence>
<dbReference type="PaxDb" id="4113-PGSC0003DMT400074109"/>
<proteinExistence type="predicted"/>